<evidence type="ECO:0000259" key="1">
    <source>
        <dbReference type="Pfam" id="PF10099"/>
    </source>
</evidence>
<dbReference type="Pfam" id="PF10099">
    <property type="entry name" value="RskA_C"/>
    <property type="match status" value="1"/>
</dbReference>
<protein>
    <submittedName>
        <fullName evidence="2">Anti-sigma factor domain-containing protein</fullName>
    </submittedName>
</protein>
<dbReference type="EMBL" id="JBHTIT010000001">
    <property type="protein sequence ID" value="MFD0950414.1"/>
    <property type="molecule type" value="Genomic_DNA"/>
</dbReference>
<dbReference type="InterPro" id="IPR018764">
    <property type="entry name" value="RskA_C"/>
</dbReference>
<evidence type="ECO:0000313" key="2">
    <source>
        <dbReference type="EMBL" id="MFD0950414.1"/>
    </source>
</evidence>
<name>A0ABW3HGM3_9GAMM</name>
<dbReference type="Proteomes" id="UP001597044">
    <property type="component" value="Unassembled WGS sequence"/>
</dbReference>
<accession>A0ABW3HGM3</accession>
<keyword evidence="3" id="KW-1185">Reference proteome</keyword>
<sequence length="232" mass="24723">MQLSNEMTDALSAEAALGTLRGAAAKRWQRLSAADSKLIDQVASWEQLLAPMANWLPETPVPTGVWNGIEQVLFAAPVPLPARRSTNARWIGATLAMAASLGLWLALPSAPTTISTPALQLKTLATLSSEHQLARWQISQRSDGQVSVSVNVAWQQPANRSLQLWAIDTEGTPHSLGIITLVEQSSTLNLSVTQRDQLSRVTVFAISDEPLGGSLNALPSGPVIFSGKASKS</sequence>
<comment type="caution">
    <text evidence="2">The sequence shown here is derived from an EMBL/GenBank/DDBJ whole genome shotgun (WGS) entry which is preliminary data.</text>
</comment>
<dbReference type="RefSeq" id="WP_379071119.1">
    <property type="nucleotide sequence ID" value="NZ_JBHTIT010000001.1"/>
</dbReference>
<proteinExistence type="predicted"/>
<reference evidence="3" key="1">
    <citation type="journal article" date="2019" name="Int. J. Syst. Evol. Microbiol.">
        <title>The Global Catalogue of Microorganisms (GCM) 10K type strain sequencing project: providing services to taxonomists for standard genome sequencing and annotation.</title>
        <authorList>
            <consortium name="The Broad Institute Genomics Platform"/>
            <consortium name="The Broad Institute Genome Sequencing Center for Infectious Disease"/>
            <person name="Wu L."/>
            <person name="Ma J."/>
        </authorList>
    </citation>
    <scope>NUCLEOTIDE SEQUENCE [LARGE SCALE GENOMIC DNA]</scope>
    <source>
        <strain evidence="3">CCUG 63419</strain>
    </source>
</reference>
<evidence type="ECO:0000313" key="3">
    <source>
        <dbReference type="Proteomes" id="UP001597044"/>
    </source>
</evidence>
<gene>
    <name evidence="2" type="ORF">ACFQ0F_08450</name>
</gene>
<organism evidence="2 3">
    <name type="scientific">Paraperlucidibaca wandonensis</name>
    <dbReference type="NCBI Taxonomy" id="1268273"/>
    <lineage>
        <taxon>Bacteria</taxon>
        <taxon>Pseudomonadati</taxon>
        <taxon>Pseudomonadota</taxon>
        <taxon>Gammaproteobacteria</taxon>
        <taxon>Moraxellales</taxon>
        <taxon>Moraxellaceae</taxon>
        <taxon>Paraperlucidibaca</taxon>
    </lineage>
</organism>
<feature type="domain" description="Anti-sigma K factor RskA C-terminal" evidence="1">
    <location>
        <begin position="96"/>
        <end position="223"/>
    </location>
</feature>